<keyword evidence="3 5" id="KW-0238">DNA-binding</keyword>
<dbReference type="InterPro" id="IPR010998">
    <property type="entry name" value="Integrase_recombinase_N"/>
</dbReference>
<evidence type="ECO:0000256" key="4">
    <source>
        <dbReference type="ARBA" id="ARBA00023172"/>
    </source>
</evidence>
<dbReference type="PANTHER" id="PTHR30349">
    <property type="entry name" value="PHAGE INTEGRASE-RELATED"/>
    <property type="match status" value="1"/>
</dbReference>
<dbReference type="InterPro" id="IPR050090">
    <property type="entry name" value="Tyrosine_recombinase_XerCD"/>
</dbReference>
<evidence type="ECO:0008006" key="11">
    <source>
        <dbReference type="Google" id="ProtNLM"/>
    </source>
</evidence>
<sequence>METGLNLKTYLHEFLEHLEIEKNRSRATIQNYRFYLERFTGWASEHRATKPGHITAELIRQYRLWLNRLTDARGEPLKKNTQNYHLIAIRSWLKYLAKRDVPTLAAEKIELMKTPERQVEFLDGDDLRRLLNAPTKIDEPEIIQKRDQAILGTLFSTGLRVSELANLKIENINLEKPPKDMLTEFTVRGKGRKLRVVFLSADARELLKSYTVLRRDVSPYLFIRHDRARKKQTEREKKEGGAPLTPRSIERTVKKYAKVAGITKKVSPHTLRHSYATDLLQGGADIRSVQALLGHASITTTQVYTHITDPHLREVHKTFHNRKKG</sequence>
<feature type="region of interest" description="Disordered" evidence="6">
    <location>
        <begin position="228"/>
        <end position="247"/>
    </location>
</feature>
<evidence type="ECO:0000259" key="7">
    <source>
        <dbReference type="PROSITE" id="PS51898"/>
    </source>
</evidence>
<accession>A0A1F7V765</accession>
<evidence type="ECO:0000256" key="1">
    <source>
        <dbReference type="ARBA" id="ARBA00008857"/>
    </source>
</evidence>
<dbReference type="PROSITE" id="PS51898">
    <property type="entry name" value="TYR_RECOMBINASE"/>
    <property type="match status" value="1"/>
</dbReference>
<dbReference type="GO" id="GO:0006310">
    <property type="term" value="P:DNA recombination"/>
    <property type="evidence" value="ECO:0007669"/>
    <property type="project" value="UniProtKB-KW"/>
</dbReference>
<dbReference type="InterPro" id="IPR002104">
    <property type="entry name" value="Integrase_catalytic"/>
</dbReference>
<dbReference type="Gene3D" id="1.10.443.10">
    <property type="entry name" value="Intergrase catalytic core"/>
    <property type="match status" value="1"/>
</dbReference>
<dbReference type="Pfam" id="PF00589">
    <property type="entry name" value="Phage_integrase"/>
    <property type="match status" value="1"/>
</dbReference>
<dbReference type="EMBL" id="MGEP01000060">
    <property type="protein sequence ID" value="OGL85804.1"/>
    <property type="molecule type" value="Genomic_DNA"/>
</dbReference>
<dbReference type="PROSITE" id="PS51900">
    <property type="entry name" value="CB"/>
    <property type="match status" value="1"/>
</dbReference>
<dbReference type="Proteomes" id="UP000178723">
    <property type="component" value="Unassembled WGS sequence"/>
</dbReference>
<evidence type="ECO:0000313" key="9">
    <source>
        <dbReference type="EMBL" id="OGL85804.1"/>
    </source>
</evidence>
<gene>
    <name evidence="9" type="ORF">A3I40_02675</name>
</gene>
<evidence type="ECO:0000256" key="6">
    <source>
        <dbReference type="SAM" id="MobiDB-lite"/>
    </source>
</evidence>
<feature type="domain" description="Core-binding (CB)" evidence="8">
    <location>
        <begin position="5"/>
        <end position="97"/>
    </location>
</feature>
<dbReference type="InterPro" id="IPR013762">
    <property type="entry name" value="Integrase-like_cat_sf"/>
</dbReference>
<name>A0A1F7V765_9BACT</name>
<feature type="domain" description="Tyr recombinase" evidence="7">
    <location>
        <begin position="117"/>
        <end position="317"/>
    </location>
</feature>
<organism evidence="9 10">
    <name type="scientific">Candidatus Uhrbacteria bacterium RIFCSPLOWO2_02_FULL_48_12</name>
    <dbReference type="NCBI Taxonomy" id="1802407"/>
    <lineage>
        <taxon>Bacteria</taxon>
        <taxon>Candidatus Uhriibacteriota</taxon>
    </lineage>
</organism>
<dbReference type="Gene3D" id="1.10.150.130">
    <property type="match status" value="1"/>
</dbReference>
<dbReference type="SUPFAM" id="SSF56349">
    <property type="entry name" value="DNA breaking-rejoining enzymes"/>
    <property type="match status" value="1"/>
</dbReference>
<feature type="compositionally biased region" description="Basic and acidic residues" evidence="6">
    <location>
        <begin position="231"/>
        <end position="240"/>
    </location>
</feature>
<protein>
    <recommendedName>
        <fullName evidence="11">Tyrosine recombinase XerC</fullName>
    </recommendedName>
</protein>
<dbReference type="InterPro" id="IPR044068">
    <property type="entry name" value="CB"/>
</dbReference>
<comment type="similarity">
    <text evidence="1">Belongs to the 'phage' integrase family.</text>
</comment>
<keyword evidence="2" id="KW-0229">DNA integration</keyword>
<evidence type="ECO:0000256" key="2">
    <source>
        <dbReference type="ARBA" id="ARBA00022908"/>
    </source>
</evidence>
<dbReference type="AlphaFoldDB" id="A0A1F7V765"/>
<reference evidence="9 10" key="1">
    <citation type="journal article" date="2016" name="Nat. Commun.">
        <title>Thousands of microbial genomes shed light on interconnected biogeochemical processes in an aquifer system.</title>
        <authorList>
            <person name="Anantharaman K."/>
            <person name="Brown C.T."/>
            <person name="Hug L.A."/>
            <person name="Sharon I."/>
            <person name="Castelle C.J."/>
            <person name="Probst A.J."/>
            <person name="Thomas B.C."/>
            <person name="Singh A."/>
            <person name="Wilkins M.J."/>
            <person name="Karaoz U."/>
            <person name="Brodie E.L."/>
            <person name="Williams K.H."/>
            <person name="Hubbard S.S."/>
            <person name="Banfield J.F."/>
        </authorList>
    </citation>
    <scope>NUCLEOTIDE SEQUENCE [LARGE SCALE GENOMIC DNA]</scope>
</reference>
<dbReference type="STRING" id="1802407.A3I40_02675"/>
<evidence type="ECO:0000256" key="3">
    <source>
        <dbReference type="ARBA" id="ARBA00023125"/>
    </source>
</evidence>
<evidence type="ECO:0000256" key="5">
    <source>
        <dbReference type="PROSITE-ProRule" id="PRU01248"/>
    </source>
</evidence>
<dbReference type="InterPro" id="IPR004107">
    <property type="entry name" value="Integrase_SAM-like_N"/>
</dbReference>
<dbReference type="SUPFAM" id="SSF47823">
    <property type="entry name" value="lambda integrase-like, N-terminal domain"/>
    <property type="match status" value="1"/>
</dbReference>
<dbReference type="InterPro" id="IPR011010">
    <property type="entry name" value="DNA_brk_join_enz"/>
</dbReference>
<dbReference type="GO" id="GO:0015074">
    <property type="term" value="P:DNA integration"/>
    <property type="evidence" value="ECO:0007669"/>
    <property type="project" value="UniProtKB-KW"/>
</dbReference>
<dbReference type="PANTHER" id="PTHR30349:SF41">
    <property type="entry name" value="INTEGRASE_RECOMBINASE PROTEIN MJ0367-RELATED"/>
    <property type="match status" value="1"/>
</dbReference>
<dbReference type="Pfam" id="PF02899">
    <property type="entry name" value="Phage_int_SAM_1"/>
    <property type="match status" value="1"/>
</dbReference>
<dbReference type="GO" id="GO:0003677">
    <property type="term" value="F:DNA binding"/>
    <property type="evidence" value="ECO:0007669"/>
    <property type="project" value="UniProtKB-UniRule"/>
</dbReference>
<comment type="caution">
    <text evidence="9">The sequence shown here is derived from an EMBL/GenBank/DDBJ whole genome shotgun (WGS) entry which is preliminary data.</text>
</comment>
<keyword evidence="4" id="KW-0233">DNA recombination</keyword>
<evidence type="ECO:0000259" key="8">
    <source>
        <dbReference type="PROSITE" id="PS51900"/>
    </source>
</evidence>
<evidence type="ECO:0000313" key="10">
    <source>
        <dbReference type="Proteomes" id="UP000178723"/>
    </source>
</evidence>
<proteinExistence type="inferred from homology"/>